<dbReference type="InterPro" id="IPR002110">
    <property type="entry name" value="Ankyrin_rpt"/>
</dbReference>
<evidence type="ECO:0000256" key="1">
    <source>
        <dbReference type="PROSITE-ProRule" id="PRU00023"/>
    </source>
</evidence>
<keyword evidence="1" id="KW-0040">ANK repeat</keyword>
<dbReference type="InterPro" id="IPR036770">
    <property type="entry name" value="Ankyrin_rpt-contain_sf"/>
</dbReference>
<dbReference type="AlphaFoldDB" id="A0A132B359"/>
<dbReference type="Proteomes" id="UP000070700">
    <property type="component" value="Unassembled WGS sequence"/>
</dbReference>
<dbReference type="SUPFAM" id="SSF48403">
    <property type="entry name" value="Ankyrin repeat"/>
    <property type="match status" value="1"/>
</dbReference>
<dbReference type="InterPro" id="IPR052895">
    <property type="entry name" value="HetReg/Transcr_Mod"/>
</dbReference>
<feature type="repeat" description="ANK" evidence="1">
    <location>
        <begin position="420"/>
        <end position="452"/>
    </location>
</feature>
<dbReference type="OrthoDB" id="3598674at2759"/>
<dbReference type="STRING" id="149040.A0A132B359"/>
<dbReference type="Pfam" id="PF06985">
    <property type="entry name" value="HET"/>
    <property type="match status" value="1"/>
</dbReference>
<keyword evidence="4" id="KW-1185">Reference proteome</keyword>
<dbReference type="Pfam" id="PF12796">
    <property type="entry name" value="Ank_2"/>
    <property type="match status" value="1"/>
</dbReference>
<dbReference type="GeneID" id="28826209"/>
<evidence type="ECO:0000313" key="4">
    <source>
        <dbReference type="Proteomes" id="UP000070700"/>
    </source>
</evidence>
<feature type="domain" description="Heterokaryon incompatibility" evidence="2">
    <location>
        <begin position="49"/>
        <end position="212"/>
    </location>
</feature>
<proteinExistence type="predicted"/>
<dbReference type="SMART" id="SM00248">
    <property type="entry name" value="ANK"/>
    <property type="match status" value="5"/>
</dbReference>
<name>A0A132B359_MOLSC</name>
<dbReference type="InterPro" id="IPR010730">
    <property type="entry name" value="HET"/>
</dbReference>
<organism evidence="3 4">
    <name type="scientific">Mollisia scopiformis</name>
    <name type="common">Conifer needle endophyte fungus</name>
    <name type="synonym">Phialocephala scopiformis</name>
    <dbReference type="NCBI Taxonomy" id="149040"/>
    <lineage>
        <taxon>Eukaryota</taxon>
        <taxon>Fungi</taxon>
        <taxon>Dikarya</taxon>
        <taxon>Ascomycota</taxon>
        <taxon>Pezizomycotina</taxon>
        <taxon>Leotiomycetes</taxon>
        <taxon>Helotiales</taxon>
        <taxon>Mollisiaceae</taxon>
        <taxon>Mollisia</taxon>
    </lineage>
</organism>
<dbReference type="InParanoid" id="A0A132B359"/>
<feature type="repeat" description="ANK" evidence="1">
    <location>
        <begin position="541"/>
        <end position="573"/>
    </location>
</feature>
<gene>
    <name evidence="3" type="ORF">LY89DRAFT_692186</name>
</gene>
<dbReference type="PROSITE" id="PS50088">
    <property type="entry name" value="ANK_REPEAT"/>
    <property type="match status" value="2"/>
</dbReference>
<protein>
    <submittedName>
        <fullName evidence="3">Ankyrin</fullName>
    </submittedName>
</protein>
<evidence type="ECO:0000259" key="2">
    <source>
        <dbReference type="Pfam" id="PF06985"/>
    </source>
</evidence>
<sequence>MAFSEPFKHQPLDLTKTQIRLFRLTTTTTSGRSLTGEIAIFDFKSCPEYIAVSYTWGPPNPTRKILIDGHSFTIRENLWQFMDTAKDYPKSWLWIDQICIDQSTVDEKNHQVGMMANIYAKASHVVLWLGPKADWSDEAIRAIHLDLTLDRPYPPGPWDHLVPDQETAIQYRSERDSPWHQLMQKVLLEGQEKPIQDLFRRPYWDRLWILQEVLNGRNILVFCGRSCFTWQQLTTIFTPGAKHNGTEWKIPVQIPDVVMSLIKEKSFGQGSHNRLAYILDTFAHSQCEDVRDKVFGLLSLVRESGAIPVNYSLTPVEVFFRALERILMDEMTLHIEEPFNTARILRDEMLLQEINDVEIFQFAEQQLKKMRQEPKRKHRVSLFANDMDNHHLLWAIENEYSDIVKFLAERGVDLEKKNGFGQTPLLLAAERNLLSMVALLVELGANLEARDNTGSSALIFAAVMHASIVDEDFHWVDTTPIVHLLLEKGANLKARNNAGHTALWLAACKLTPTTLITVEGYKVVSLLLKVGVETKNDDQDYENEQISIAARYGDEAIVKTLLKRGADPEAKNIQGESALSNSYYYQQPAITKLFLGNSRKKNGMGQRAIKAASEVFKR</sequence>
<dbReference type="Pfam" id="PF00023">
    <property type="entry name" value="Ank"/>
    <property type="match status" value="1"/>
</dbReference>
<dbReference type="EMBL" id="KQ947443">
    <property type="protein sequence ID" value="KUJ06832.1"/>
    <property type="molecule type" value="Genomic_DNA"/>
</dbReference>
<dbReference type="PANTHER" id="PTHR24148:SF73">
    <property type="entry name" value="HET DOMAIN PROTEIN (AFU_ORTHOLOGUE AFUA_8G01020)"/>
    <property type="match status" value="1"/>
</dbReference>
<evidence type="ECO:0000313" key="3">
    <source>
        <dbReference type="EMBL" id="KUJ06832.1"/>
    </source>
</evidence>
<dbReference type="KEGG" id="psco:LY89DRAFT_692186"/>
<accession>A0A132B359</accession>
<dbReference type="PANTHER" id="PTHR24148">
    <property type="entry name" value="ANKYRIN REPEAT DOMAIN-CONTAINING PROTEIN 39 HOMOLOG-RELATED"/>
    <property type="match status" value="1"/>
</dbReference>
<dbReference type="PROSITE" id="PS50297">
    <property type="entry name" value="ANK_REP_REGION"/>
    <property type="match status" value="1"/>
</dbReference>
<dbReference type="RefSeq" id="XP_018061187.1">
    <property type="nucleotide sequence ID" value="XM_018216483.1"/>
</dbReference>
<reference evidence="3 4" key="1">
    <citation type="submission" date="2015-10" db="EMBL/GenBank/DDBJ databases">
        <title>Full genome of DAOMC 229536 Phialocephala scopiformis, a fungal endophyte of spruce producing the potent anti-insectan compound rugulosin.</title>
        <authorList>
            <consortium name="DOE Joint Genome Institute"/>
            <person name="Walker A.K."/>
            <person name="Frasz S.L."/>
            <person name="Seifert K.A."/>
            <person name="Miller J.D."/>
            <person name="Mondo S.J."/>
            <person name="Labutti K."/>
            <person name="Lipzen A."/>
            <person name="Dockter R."/>
            <person name="Kennedy M."/>
            <person name="Grigoriev I.V."/>
            <person name="Spatafora J.W."/>
        </authorList>
    </citation>
    <scope>NUCLEOTIDE SEQUENCE [LARGE SCALE GENOMIC DNA]</scope>
    <source>
        <strain evidence="3 4">CBS 120377</strain>
    </source>
</reference>
<dbReference type="Gene3D" id="1.25.40.20">
    <property type="entry name" value="Ankyrin repeat-containing domain"/>
    <property type="match status" value="2"/>
</dbReference>